<evidence type="ECO:0000313" key="4">
    <source>
        <dbReference type="Proteomes" id="UP001139353"/>
    </source>
</evidence>
<dbReference type="Gene3D" id="2.130.10.10">
    <property type="entry name" value="YVTN repeat-like/Quinoprotein amine dehydrogenase"/>
    <property type="match status" value="1"/>
</dbReference>
<dbReference type="SUPFAM" id="SSF101898">
    <property type="entry name" value="NHL repeat"/>
    <property type="match status" value="1"/>
</dbReference>
<organism evidence="3 4">
    <name type="scientific">Scleromatobacter humisilvae</name>
    <dbReference type="NCBI Taxonomy" id="2897159"/>
    <lineage>
        <taxon>Bacteria</taxon>
        <taxon>Pseudomonadati</taxon>
        <taxon>Pseudomonadota</taxon>
        <taxon>Betaproteobacteria</taxon>
        <taxon>Burkholderiales</taxon>
        <taxon>Sphaerotilaceae</taxon>
        <taxon>Scleromatobacter</taxon>
    </lineage>
</organism>
<protein>
    <submittedName>
        <fullName evidence="3">WD40 repeat domain-containing protein</fullName>
    </submittedName>
</protein>
<dbReference type="AlphaFoldDB" id="A0A9X1YQQ2"/>
<gene>
    <name evidence="3" type="ORF">LPC04_11425</name>
</gene>
<dbReference type="Pfam" id="PF07589">
    <property type="entry name" value="PEP-CTERM"/>
    <property type="match status" value="1"/>
</dbReference>
<evidence type="ECO:0000259" key="2">
    <source>
        <dbReference type="Pfam" id="PF07589"/>
    </source>
</evidence>
<feature type="signal peptide" evidence="1">
    <location>
        <begin position="1"/>
        <end position="27"/>
    </location>
</feature>
<keyword evidence="4" id="KW-1185">Reference proteome</keyword>
<sequence>MDRVTRPLSCISASVLLGLSMSGPAHAALTLTPAGTADGFTLSTVVGGFFGTYGPLGEAILPNGNFVTGSASTDRIYVFKDVDGQTLSDAVVSTPYTFQTGNPQYVMATVGGKAYGAQVAGGTIVQFANDGSFAAVAGLTGLLSYYGMWGDPTSGHLIASSNHGLVDIDPVAGSFRVINASVFPDGVTVSSDGKTLYAEVGGNINSYNVATGAFVQTYSGGGHSPDGTGVISGGKFSGDLIVNNNDGTVTLLDTTTGTETIIASGGTRGDFVSADTNNGTLFLSQYDQVARLSCGDDCSIGGTPPPPPPIPEPSSTTLLGLGLAGLFALSRRYAGRS</sequence>
<evidence type="ECO:0000256" key="1">
    <source>
        <dbReference type="SAM" id="SignalP"/>
    </source>
</evidence>
<evidence type="ECO:0000313" key="3">
    <source>
        <dbReference type="EMBL" id="MCK9686316.1"/>
    </source>
</evidence>
<accession>A0A9X1YQQ2</accession>
<dbReference type="Proteomes" id="UP001139353">
    <property type="component" value="Unassembled WGS sequence"/>
</dbReference>
<dbReference type="InterPro" id="IPR015943">
    <property type="entry name" value="WD40/YVTN_repeat-like_dom_sf"/>
</dbReference>
<dbReference type="EMBL" id="JAJLJH010000002">
    <property type="protein sequence ID" value="MCK9686316.1"/>
    <property type="molecule type" value="Genomic_DNA"/>
</dbReference>
<comment type="caution">
    <text evidence="3">The sequence shown here is derived from an EMBL/GenBank/DDBJ whole genome shotgun (WGS) entry which is preliminary data.</text>
</comment>
<feature type="chain" id="PRO_5040848528" evidence="1">
    <location>
        <begin position="28"/>
        <end position="337"/>
    </location>
</feature>
<name>A0A9X1YQQ2_9BURK</name>
<reference evidence="3" key="1">
    <citation type="submission" date="2021-11" db="EMBL/GenBank/DDBJ databases">
        <title>BS-T2-15 a new species belonging to the Comamonadaceae family isolated from the soil of a French oak forest.</title>
        <authorList>
            <person name="Mieszkin S."/>
            <person name="Alain K."/>
        </authorList>
    </citation>
    <scope>NUCLEOTIDE SEQUENCE</scope>
    <source>
        <strain evidence="3">BS-T2-15</strain>
    </source>
</reference>
<dbReference type="InterPro" id="IPR013424">
    <property type="entry name" value="Ice-binding_C"/>
</dbReference>
<keyword evidence="1" id="KW-0732">Signal</keyword>
<dbReference type="RefSeq" id="WP_275682343.1">
    <property type="nucleotide sequence ID" value="NZ_JAJLJH010000002.1"/>
</dbReference>
<proteinExistence type="predicted"/>
<dbReference type="NCBIfam" id="TIGR02595">
    <property type="entry name" value="PEP_CTERM"/>
    <property type="match status" value="1"/>
</dbReference>
<feature type="domain" description="Ice-binding protein C-terminal" evidence="2">
    <location>
        <begin position="309"/>
        <end position="332"/>
    </location>
</feature>